<proteinExistence type="predicted"/>
<evidence type="ECO:0000313" key="4">
    <source>
        <dbReference type="Proteomes" id="UP000192266"/>
    </source>
</evidence>
<evidence type="ECO:0000256" key="1">
    <source>
        <dbReference type="SAM" id="MobiDB-lite"/>
    </source>
</evidence>
<evidence type="ECO:0000313" key="3">
    <source>
        <dbReference type="EMBL" id="SMB99849.1"/>
    </source>
</evidence>
<dbReference type="AlphaFoldDB" id="A0A1W1W2K4"/>
<dbReference type="Proteomes" id="UP000192266">
    <property type="component" value="Unassembled WGS sequence"/>
</dbReference>
<feature type="compositionally biased region" description="Gly residues" evidence="1">
    <location>
        <begin position="213"/>
        <end position="237"/>
    </location>
</feature>
<feature type="compositionally biased region" description="Pro residues" evidence="1">
    <location>
        <begin position="81"/>
        <end position="91"/>
    </location>
</feature>
<keyword evidence="2" id="KW-0812">Transmembrane</keyword>
<feature type="region of interest" description="Disordered" evidence="1">
    <location>
        <begin position="70"/>
        <end position="246"/>
    </location>
</feature>
<organism evidence="3 4">
    <name type="scientific">Hymenobacter roseosalivarius DSM 11622</name>
    <dbReference type="NCBI Taxonomy" id="645990"/>
    <lineage>
        <taxon>Bacteria</taxon>
        <taxon>Pseudomonadati</taxon>
        <taxon>Bacteroidota</taxon>
        <taxon>Cytophagia</taxon>
        <taxon>Cytophagales</taxon>
        <taxon>Hymenobacteraceae</taxon>
        <taxon>Hymenobacter</taxon>
    </lineage>
</organism>
<keyword evidence="2" id="KW-1133">Transmembrane helix</keyword>
<keyword evidence="4" id="KW-1185">Reference proteome</keyword>
<feature type="compositionally biased region" description="Basic and acidic residues" evidence="1">
    <location>
        <begin position="126"/>
        <end position="150"/>
    </location>
</feature>
<dbReference type="OrthoDB" id="979886at2"/>
<reference evidence="3 4" key="1">
    <citation type="submission" date="2017-04" db="EMBL/GenBank/DDBJ databases">
        <authorList>
            <person name="Afonso C.L."/>
            <person name="Miller P.J."/>
            <person name="Scott M.A."/>
            <person name="Spackman E."/>
            <person name="Goraichik I."/>
            <person name="Dimitrov K.M."/>
            <person name="Suarez D.L."/>
            <person name="Swayne D.E."/>
        </authorList>
    </citation>
    <scope>NUCLEOTIDE SEQUENCE [LARGE SCALE GENOMIC DNA]</scope>
    <source>
        <strain evidence="3 4">DSM 11622</strain>
    </source>
</reference>
<dbReference type="EMBL" id="FWWW01000095">
    <property type="protein sequence ID" value="SMB99849.1"/>
    <property type="molecule type" value="Genomic_DNA"/>
</dbReference>
<dbReference type="STRING" id="645990.SAMN00120144_2803"/>
<gene>
    <name evidence="3" type="ORF">SAMN00120144_2803</name>
</gene>
<feature type="compositionally biased region" description="Low complexity" evidence="1">
    <location>
        <begin position="176"/>
        <end position="189"/>
    </location>
</feature>
<name>A0A1W1W2K4_9BACT</name>
<keyword evidence="2" id="KW-0472">Membrane</keyword>
<feature type="transmembrane region" description="Helical" evidence="2">
    <location>
        <begin position="12"/>
        <end position="33"/>
    </location>
</feature>
<evidence type="ECO:0008006" key="5">
    <source>
        <dbReference type="Google" id="ProtNLM"/>
    </source>
</evidence>
<sequence length="317" mass="33114">MALDYREHHRQEALVGTVVVHVLLLLLFIFTVFKGPDPPLTEIGGGGVELNYGVDEAGYGDIQTLAQANNSRNTNDSRPPARNPDPQPAPQPTRAAAPTPPDAAEEKIVTSEAEESPVKIPPVERPVPRKEVVRETPPVEKPEPVKEVVREAPPAPKPRTLYTPKGSDDGGGNGSAGTSNTPTGNNNGDRPGATGDQGNPKGSLDARALYGTPGSGGGDGGGSGGGSGSGDGFGNGGWAFANKPQPPLVDNQGGYLRFKITIDGEGEIVSVNKVGGTMSATQVEACLKTIRERFSFRKTRSDPGGGVGYITFRFRLE</sequence>
<dbReference type="RefSeq" id="WP_084447441.1">
    <property type="nucleotide sequence ID" value="NZ_FWWW01000095.1"/>
</dbReference>
<evidence type="ECO:0000256" key="2">
    <source>
        <dbReference type="SAM" id="Phobius"/>
    </source>
</evidence>
<protein>
    <recommendedName>
        <fullName evidence="5">TonB family protein</fullName>
    </recommendedName>
</protein>
<accession>A0A1W1W2K4</accession>